<dbReference type="Gene3D" id="3.20.20.140">
    <property type="entry name" value="Metal-dependent hydrolases"/>
    <property type="match status" value="1"/>
</dbReference>
<feature type="domain" description="Amidohydrolase-related" evidence="2">
    <location>
        <begin position="46"/>
        <end position="400"/>
    </location>
</feature>
<protein>
    <recommendedName>
        <fullName evidence="2">Amidohydrolase-related domain-containing protein</fullName>
    </recommendedName>
</protein>
<proteinExistence type="predicted"/>
<dbReference type="PANTHER" id="PTHR43794">
    <property type="entry name" value="AMINOHYDROLASE SSNA-RELATED"/>
    <property type="match status" value="1"/>
</dbReference>
<evidence type="ECO:0000259" key="2">
    <source>
        <dbReference type="Pfam" id="PF01979"/>
    </source>
</evidence>
<dbReference type="InterPro" id="IPR032466">
    <property type="entry name" value="Metal_Hydrolase"/>
</dbReference>
<evidence type="ECO:0000313" key="3">
    <source>
        <dbReference type="EMBL" id="SVA61581.1"/>
    </source>
</evidence>
<keyword evidence="1" id="KW-0378">Hydrolase</keyword>
<name>A0A381XAQ6_9ZZZZ</name>
<dbReference type="CDD" id="cd01298">
    <property type="entry name" value="ATZ_TRZ_like"/>
    <property type="match status" value="1"/>
</dbReference>
<dbReference type="SUPFAM" id="SSF51338">
    <property type="entry name" value="Composite domain of metallo-dependent hydrolases"/>
    <property type="match status" value="1"/>
</dbReference>
<dbReference type="GO" id="GO:0016810">
    <property type="term" value="F:hydrolase activity, acting on carbon-nitrogen (but not peptide) bonds"/>
    <property type="evidence" value="ECO:0007669"/>
    <property type="project" value="InterPro"/>
</dbReference>
<dbReference type="InterPro" id="IPR050287">
    <property type="entry name" value="MTA/SAH_deaminase"/>
</dbReference>
<sequence>MDSNRSVYIDSAILVEDNDIKEIGKLETFESRVSHQANIEDAKENWILPGLINTHVHTSQHLARGIADDVDLLVWLHDRIWPYESVLTEEDSYISSLLCGLEQIRSGVTCFAEAGGQHVNGMGRAVKELGIRAALSKSTMDMGEGLPKVWEKNTQEEIDTQLENFEKWNGQENNRIKVWFGLRTIFNNSDDLIIKTKELADQYNVGVHMHVAEIREEIEFAKKTRGDSTVKHLEKLGVLDKNFLAVHCVWMTDEEIEIFLKNDVKVSHNPGAAMRVLGFAEIPLMVDKGICVSIGTDGAPSNNRMSLIDEMWLTSLIHKGRKLDPKVIPAESVLEMVTINAAKCVLWDKQLGSLEKNKKADLVIINPNTSTMLPMHDPIANLVSSMRTQNVDSVMCDGQWIMKEGKIKTVDENKIIQESIQRSKSIIKKANIKLPSRFNFKI</sequence>
<evidence type="ECO:0000256" key="1">
    <source>
        <dbReference type="ARBA" id="ARBA00022801"/>
    </source>
</evidence>
<dbReference type="PANTHER" id="PTHR43794:SF11">
    <property type="entry name" value="AMIDOHYDROLASE-RELATED DOMAIN-CONTAINING PROTEIN"/>
    <property type="match status" value="1"/>
</dbReference>
<dbReference type="EMBL" id="UINC01014441">
    <property type="protein sequence ID" value="SVA61581.1"/>
    <property type="molecule type" value="Genomic_DNA"/>
</dbReference>
<organism evidence="3">
    <name type="scientific">marine metagenome</name>
    <dbReference type="NCBI Taxonomy" id="408172"/>
    <lineage>
        <taxon>unclassified sequences</taxon>
        <taxon>metagenomes</taxon>
        <taxon>ecological metagenomes</taxon>
    </lineage>
</organism>
<gene>
    <name evidence="3" type="ORF">METZ01_LOCUS114435</name>
</gene>
<dbReference type="Pfam" id="PF01979">
    <property type="entry name" value="Amidohydro_1"/>
    <property type="match status" value="1"/>
</dbReference>
<dbReference type="InterPro" id="IPR011059">
    <property type="entry name" value="Metal-dep_hydrolase_composite"/>
</dbReference>
<reference evidence="3" key="1">
    <citation type="submission" date="2018-05" db="EMBL/GenBank/DDBJ databases">
        <authorList>
            <person name="Lanie J.A."/>
            <person name="Ng W.-L."/>
            <person name="Kazmierczak K.M."/>
            <person name="Andrzejewski T.M."/>
            <person name="Davidsen T.M."/>
            <person name="Wayne K.J."/>
            <person name="Tettelin H."/>
            <person name="Glass J.I."/>
            <person name="Rusch D."/>
            <person name="Podicherti R."/>
            <person name="Tsui H.-C.T."/>
            <person name="Winkler M.E."/>
        </authorList>
    </citation>
    <scope>NUCLEOTIDE SEQUENCE</scope>
</reference>
<dbReference type="InterPro" id="IPR006680">
    <property type="entry name" value="Amidohydro-rel"/>
</dbReference>
<dbReference type="AlphaFoldDB" id="A0A381XAQ6"/>
<dbReference type="SUPFAM" id="SSF51556">
    <property type="entry name" value="Metallo-dependent hydrolases"/>
    <property type="match status" value="1"/>
</dbReference>
<accession>A0A381XAQ6</accession>
<dbReference type="Gene3D" id="2.30.40.10">
    <property type="entry name" value="Urease, subunit C, domain 1"/>
    <property type="match status" value="1"/>
</dbReference>